<feature type="signal peptide" evidence="1">
    <location>
        <begin position="1"/>
        <end position="17"/>
    </location>
</feature>
<evidence type="ECO:0000256" key="1">
    <source>
        <dbReference type="SAM" id="SignalP"/>
    </source>
</evidence>
<dbReference type="EMBL" id="JAJTWT010000003">
    <property type="protein sequence ID" value="MCE4537534.1"/>
    <property type="molecule type" value="Genomic_DNA"/>
</dbReference>
<keyword evidence="3" id="KW-1185">Reference proteome</keyword>
<protein>
    <submittedName>
        <fullName evidence="2">Uncharacterized protein</fullName>
    </submittedName>
</protein>
<name>A0ABS8X9K5_9BURK</name>
<feature type="chain" id="PRO_5045644808" evidence="1">
    <location>
        <begin position="18"/>
        <end position="127"/>
    </location>
</feature>
<evidence type="ECO:0000313" key="2">
    <source>
        <dbReference type="EMBL" id="MCE4537534.1"/>
    </source>
</evidence>
<keyword evidence="1" id="KW-0732">Signal</keyword>
<proteinExistence type="predicted"/>
<reference evidence="2 3" key="1">
    <citation type="submission" date="2021-12" db="EMBL/GenBank/DDBJ databases">
        <title>Genome seq of p7.</title>
        <authorList>
            <person name="Seo T."/>
        </authorList>
    </citation>
    <scope>NUCLEOTIDE SEQUENCE [LARGE SCALE GENOMIC DNA]</scope>
    <source>
        <strain evidence="2 3">P7</strain>
    </source>
</reference>
<comment type="caution">
    <text evidence="2">The sequence shown here is derived from an EMBL/GenBank/DDBJ whole genome shotgun (WGS) entry which is preliminary data.</text>
</comment>
<evidence type="ECO:0000313" key="3">
    <source>
        <dbReference type="Proteomes" id="UP001201463"/>
    </source>
</evidence>
<accession>A0ABS8X9K5</accession>
<sequence>MKTLLPLLVLATAPAFAAPAPSEAPAGCPDLTGQLSEYLASAKQRIGREGDVRVEFDVDAAGHTRLVAMQGTRSYRAPVRIAMESLDCRAGAPQRYVLNIRFADPLPRVVATAASATVAQALPTESR</sequence>
<gene>
    <name evidence="2" type="ORF">LXT12_09760</name>
</gene>
<organism evidence="2 3">
    <name type="scientific">Pelomonas caseinilytica</name>
    <dbReference type="NCBI Taxonomy" id="2906763"/>
    <lineage>
        <taxon>Bacteria</taxon>
        <taxon>Pseudomonadati</taxon>
        <taxon>Pseudomonadota</taxon>
        <taxon>Betaproteobacteria</taxon>
        <taxon>Burkholderiales</taxon>
        <taxon>Sphaerotilaceae</taxon>
        <taxon>Roseateles</taxon>
    </lineage>
</organism>
<dbReference type="Proteomes" id="UP001201463">
    <property type="component" value="Unassembled WGS sequence"/>
</dbReference>
<dbReference type="RefSeq" id="WP_233391510.1">
    <property type="nucleotide sequence ID" value="NZ_JAJTWT010000003.1"/>
</dbReference>